<proteinExistence type="predicted"/>
<evidence type="ECO:0000313" key="2">
    <source>
        <dbReference type="Proteomes" id="UP000265520"/>
    </source>
</evidence>
<reference evidence="1 2" key="1">
    <citation type="journal article" date="2018" name="Front. Plant Sci.">
        <title>Red Clover (Trifolium pratense) and Zigzag Clover (T. medium) - A Picture of Genomic Similarities and Differences.</title>
        <authorList>
            <person name="Dluhosova J."/>
            <person name="Istvanek J."/>
            <person name="Nedelnik J."/>
            <person name="Repkova J."/>
        </authorList>
    </citation>
    <scope>NUCLEOTIDE SEQUENCE [LARGE SCALE GENOMIC DNA]</scope>
    <source>
        <strain evidence="2">cv. 10/8</strain>
        <tissue evidence="1">Leaf</tissue>
    </source>
</reference>
<accession>A0A392V0W2</accession>
<dbReference type="Proteomes" id="UP000265520">
    <property type="component" value="Unassembled WGS sequence"/>
</dbReference>
<dbReference type="AlphaFoldDB" id="A0A392V0W2"/>
<gene>
    <name evidence="1" type="ORF">A2U01_0101876</name>
</gene>
<organism evidence="1 2">
    <name type="scientific">Trifolium medium</name>
    <dbReference type="NCBI Taxonomy" id="97028"/>
    <lineage>
        <taxon>Eukaryota</taxon>
        <taxon>Viridiplantae</taxon>
        <taxon>Streptophyta</taxon>
        <taxon>Embryophyta</taxon>
        <taxon>Tracheophyta</taxon>
        <taxon>Spermatophyta</taxon>
        <taxon>Magnoliopsida</taxon>
        <taxon>eudicotyledons</taxon>
        <taxon>Gunneridae</taxon>
        <taxon>Pentapetalae</taxon>
        <taxon>rosids</taxon>
        <taxon>fabids</taxon>
        <taxon>Fabales</taxon>
        <taxon>Fabaceae</taxon>
        <taxon>Papilionoideae</taxon>
        <taxon>50 kb inversion clade</taxon>
        <taxon>NPAAA clade</taxon>
        <taxon>Hologalegina</taxon>
        <taxon>IRL clade</taxon>
        <taxon>Trifolieae</taxon>
        <taxon>Trifolium</taxon>
    </lineage>
</organism>
<protein>
    <submittedName>
        <fullName evidence="1">Uncharacterized protein</fullName>
    </submittedName>
</protein>
<evidence type="ECO:0000313" key="1">
    <source>
        <dbReference type="EMBL" id="MCI80605.1"/>
    </source>
</evidence>
<name>A0A392V0W2_9FABA</name>
<comment type="caution">
    <text evidence="1">The sequence shown here is derived from an EMBL/GenBank/DDBJ whole genome shotgun (WGS) entry which is preliminary data.</text>
</comment>
<keyword evidence="2" id="KW-1185">Reference proteome</keyword>
<feature type="non-terminal residue" evidence="1">
    <location>
        <position position="32"/>
    </location>
</feature>
<sequence length="32" mass="3495">MELLTWTNYSILDSDGICGKMASGDEYLPPSS</sequence>
<dbReference type="EMBL" id="LXQA010999442">
    <property type="protein sequence ID" value="MCI80605.1"/>
    <property type="molecule type" value="Genomic_DNA"/>
</dbReference>